<dbReference type="PANTHER" id="PTHR24198">
    <property type="entry name" value="ANKYRIN REPEAT AND PROTEIN KINASE DOMAIN-CONTAINING PROTEIN"/>
    <property type="match status" value="1"/>
</dbReference>
<dbReference type="Gene3D" id="1.25.40.20">
    <property type="entry name" value="Ankyrin repeat-containing domain"/>
    <property type="match status" value="4"/>
</dbReference>
<dbReference type="InterPro" id="IPR036770">
    <property type="entry name" value="Ankyrin_rpt-contain_sf"/>
</dbReference>
<dbReference type="PROSITE" id="PS50297">
    <property type="entry name" value="ANK_REP_REGION"/>
    <property type="match status" value="6"/>
</dbReference>
<feature type="compositionally biased region" description="Acidic residues" evidence="4">
    <location>
        <begin position="666"/>
        <end position="719"/>
    </location>
</feature>
<dbReference type="Proteomes" id="UP000219286">
    <property type="component" value="Unassembled WGS sequence"/>
</dbReference>
<feature type="repeat" description="ANK" evidence="3">
    <location>
        <begin position="1099"/>
        <end position="1131"/>
    </location>
</feature>
<dbReference type="Pfam" id="PF12796">
    <property type="entry name" value="Ank_2"/>
    <property type="match status" value="3"/>
</dbReference>
<keyword evidence="7" id="KW-1185">Reference proteome</keyword>
<dbReference type="GO" id="GO:0005737">
    <property type="term" value="C:cytoplasm"/>
    <property type="evidence" value="ECO:0007669"/>
    <property type="project" value="TreeGrafter"/>
</dbReference>
<comment type="caution">
    <text evidence="6">The sequence shown here is derived from an EMBL/GenBank/DDBJ whole genome shotgun (WGS) entry which is preliminary data.</text>
</comment>
<feature type="repeat" description="ANK" evidence="3">
    <location>
        <begin position="1266"/>
        <end position="1298"/>
    </location>
</feature>
<dbReference type="PROSITE" id="PS50088">
    <property type="entry name" value="ANK_REPEAT"/>
    <property type="match status" value="6"/>
</dbReference>
<feature type="domain" description="Nephrocystin 3-like N-terminal" evidence="5">
    <location>
        <begin position="225"/>
        <end position="421"/>
    </location>
</feature>
<feature type="repeat" description="ANK" evidence="3">
    <location>
        <begin position="874"/>
        <end position="906"/>
    </location>
</feature>
<keyword evidence="1" id="KW-0677">Repeat</keyword>
<feature type="compositionally biased region" description="Polar residues" evidence="4">
    <location>
        <begin position="1546"/>
        <end position="1577"/>
    </location>
</feature>
<evidence type="ECO:0000313" key="6">
    <source>
        <dbReference type="EMBL" id="OTA01082.1"/>
    </source>
</evidence>
<evidence type="ECO:0000259" key="5">
    <source>
        <dbReference type="Pfam" id="PF24883"/>
    </source>
</evidence>
<evidence type="ECO:0000256" key="2">
    <source>
        <dbReference type="ARBA" id="ARBA00023043"/>
    </source>
</evidence>
<evidence type="ECO:0000256" key="4">
    <source>
        <dbReference type="SAM" id="MobiDB-lite"/>
    </source>
</evidence>
<keyword evidence="2 3" id="KW-0040">ANK repeat</keyword>
<feature type="region of interest" description="Disordered" evidence="4">
    <location>
        <begin position="1544"/>
        <end position="1666"/>
    </location>
</feature>
<dbReference type="SMART" id="SM00248">
    <property type="entry name" value="ANK"/>
    <property type="match status" value="12"/>
</dbReference>
<feature type="compositionally biased region" description="Low complexity" evidence="4">
    <location>
        <begin position="1632"/>
        <end position="1666"/>
    </location>
</feature>
<reference evidence="6 7" key="1">
    <citation type="journal article" date="2015" name="Genome Announc.">
        <title>Genome sequence and annotation of Trichoderma parareesei, the ancestor of the cellulase producer Trichoderma reesei.</title>
        <authorList>
            <person name="Yang D."/>
            <person name="Pomraning K."/>
            <person name="Kopchinskiy A."/>
            <person name="Karimi Aghcheh R."/>
            <person name="Atanasova L."/>
            <person name="Chenthamara K."/>
            <person name="Baker S.E."/>
            <person name="Zhang R."/>
            <person name="Shen Q."/>
            <person name="Freitag M."/>
            <person name="Kubicek C.P."/>
            <person name="Druzhinina I.S."/>
        </authorList>
    </citation>
    <scope>NUCLEOTIDE SEQUENCE [LARGE SCALE GENOMIC DNA]</scope>
    <source>
        <strain evidence="6 7">CBS 125925</strain>
    </source>
</reference>
<sequence length="1666" mass="183166">MGGLVVAKAITLADSRRDLFPIMFEATTACIFFGTPFGGAPVASVAAMYAHFAEKVDVAFSSKLLELMKPGDEELRQLTHDFMRLAGKISPKIELFCFWEEHPTDFSKMAGLPSLFGLTKSLIPKQYAEFVSRDSATLPGVEELGLACNHRDLVKFDGPKDDRWTQMVRDPVKRIIHGAQLAVRNRLNSVRDIDRTMISGIMDALDGAQVQKKRKALSQSFSPSSWIPQEAEYLEWLRSSAEPDNDPASRTVDCLYVRGREGRGKTNATMAALDGIERLIRENEENDTGQGPILLVYFFCDTTADYSTAEDVLKSAIRQLINQQETLAPYAKIFTKKKGKDDASRSQQAQITVENMWQSIQDMLADEFIGSKVYFVVNNLHALPAESDSTIKLMRFIAGELEGIRATDSRRVPTRWFITSRESHNIDKVLKVDGVRVIDLEDSRYENQVQLELRKHAKKMISAIGQQKQYNKALAYFASSLVGKRAQNTQWIDITCIQLGELSDTESDLGVRRILENMPQDLKTLLDHSWRQIFQLNEAHVEKIKEMLRALVLTYEDPTESELGLLAGLSSGDQEKGELRKLIEQCKPLLYLKRTGRPDSVVCFVNIIVKTHLWENAKELLGLSKEEIKWQHGVLALRCFSHIRDTLDFPTPDPVPAGTDTAQGEDAGEDNTAEHGDEEADVIDQIEGDVDDDEEEDYSESGETYEEDDEEEEEEVDPEAELVKDRVLAYTVKHWLHHASNATLEIAEDLSLEDDFWKPDSTIRRRWMIEYARMTTTFDDFDYKTLNGLHVAASIGFRQLVAALIRNGHEAEIKERDSLVNTPVSVKLVVQANLWYTLTNSHRKLHFAAYLGRPNIVEELLNRGAVIDDAAEIHEQTPLHMAAFGGHIQVMKKLLLRGADPNAIANDIGPVVNAAISSGSREAVELLVEHNVSLTIHSEDGSIQCPLALAALLADYSMFEYLIESYADKLPARDYSEALVAAAAAGRIEVFNKLLSFGHEESVFQSALDEAVDEWNWDIVKSLLDSRQGLDVNGLFTEVATCSEPQDKMLQLAWDYAKGSITEETISNALYNATDREKISTVRLLLQSFGASPNATGEEYGTALTAAAFDGIIEMVQLLLDAGADINDPNGWALQTAAAEGHYEIVQELINGGAEVNACTHNANFPAGTAIQAACESSRSDIVSLLLEKGADPNLGLGTDSPPIVAATQRGEDRILEMLVNAKADVDVFGGYDHSTPLINAAAYLPKESLQLLLNAGADINLPDNDGDTALIVAAARGDVEAVTFLLDNGADIMHSSKRDMNALQTAFAATQPSEEDGEEVADFVGSSNEQWECLNVLIERVTVLLGAIKTAVDSGDVSLEGIIRTANMSKQGLSYDDDTPEDAKGTEPQTVDAPEPAAHFEDDIQSADIEQPAGPSVVKEDVTILSEKTVESETSPSLAASITTFSEVSYAYSDTQISTSPPSAAVAHNAPVFSSSNDWSTPDAASFVPKRESILHMHAAAAAQMAVPAPPEIIRRKPAPSQHVPRVDAGSQFQTPMLQAAGFPSSISQPAQPAIRTQPSNVSLSNAHVPPQSTEQYGGYARPQGAPQPYGQYHSSELYGSPNNGSGQNQAAKRYSAYDGNNAGRYGGYNPQAAQSQSQWQAPQQSYPGHQYGNYYNQQQQQQRQ</sequence>
<dbReference type="SUPFAM" id="SSF48403">
    <property type="entry name" value="Ankyrin repeat"/>
    <property type="match status" value="2"/>
</dbReference>
<feature type="region of interest" description="Disordered" evidence="4">
    <location>
        <begin position="650"/>
        <end position="719"/>
    </location>
</feature>
<feature type="repeat" description="ANK" evidence="3">
    <location>
        <begin position="1233"/>
        <end position="1265"/>
    </location>
</feature>
<dbReference type="InterPro" id="IPR056884">
    <property type="entry name" value="NPHP3-like_N"/>
</dbReference>
<feature type="compositionally biased region" description="Polar residues" evidence="4">
    <location>
        <begin position="1602"/>
        <end position="1612"/>
    </location>
</feature>
<feature type="repeat" description="ANK" evidence="3">
    <location>
        <begin position="840"/>
        <end position="872"/>
    </location>
</feature>
<organism evidence="6 7">
    <name type="scientific">Trichoderma parareesei</name>
    <name type="common">Filamentous fungus</name>
    <dbReference type="NCBI Taxonomy" id="858221"/>
    <lineage>
        <taxon>Eukaryota</taxon>
        <taxon>Fungi</taxon>
        <taxon>Dikarya</taxon>
        <taxon>Ascomycota</taxon>
        <taxon>Pezizomycotina</taxon>
        <taxon>Sordariomycetes</taxon>
        <taxon>Hypocreomycetidae</taxon>
        <taxon>Hypocreales</taxon>
        <taxon>Hypocreaceae</taxon>
        <taxon>Trichoderma</taxon>
    </lineage>
</organism>
<evidence type="ECO:0000256" key="3">
    <source>
        <dbReference type="PROSITE-ProRule" id="PRU00023"/>
    </source>
</evidence>
<evidence type="ECO:0000313" key="7">
    <source>
        <dbReference type="Proteomes" id="UP000219286"/>
    </source>
</evidence>
<dbReference type="Pfam" id="PF24883">
    <property type="entry name" value="NPHP3_N"/>
    <property type="match status" value="1"/>
</dbReference>
<name>A0A2H2Z6W3_TRIPA</name>
<dbReference type="Pfam" id="PF00023">
    <property type="entry name" value="Ank"/>
    <property type="match status" value="1"/>
</dbReference>
<feature type="region of interest" description="Disordered" evidence="4">
    <location>
        <begin position="1372"/>
        <end position="1396"/>
    </location>
</feature>
<gene>
    <name evidence="6" type="ORF">A9Z42_0014210</name>
</gene>
<accession>A0A2H2Z6W3</accession>
<feature type="repeat" description="ANK" evidence="3">
    <location>
        <begin position="1133"/>
        <end position="1161"/>
    </location>
</feature>
<dbReference type="PANTHER" id="PTHR24198:SF165">
    <property type="entry name" value="ANKYRIN REPEAT-CONTAINING PROTEIN-RELATED"/>
    <property type="match status" value="1"/>
</dbReference>
<dbReference type="EMBL" id="LFMI01000178">
    <property type="protein sequence ID" value="OTA01082.1"/>
    <property type="molecule type" value="Genomic_DNA"/>
</dbReference>
<dbReference type="OrthoDB" id="427518at2759"/>
<dbReference type="PRINTS" id="PR01415">
    <property type="entry name" value="ANKYRIN"/>
</dbReference>
<proteinExistence type="predicted"/>
<dbReference type="InterPro" id="IPR002110">
    <property type="entry name" value="Ankyrin_rpt"/>
</dbReference>
<protein>
    <submittedName>
        <fullName evidence="6">Hypothetical-protein</fullName>
    </submittedName>
</protein>
<evidence type="ECO:0000256" key="1">
    <source>
        <dbReference type="ARBA" id="ARBA00022737"/>
    </source>
</evidence>